<name>A0A8C6ZNP3_NOTPE</name>
<dbReference type="EC" id="1.14.14.17" evidence="1"/>
<dbReference type="Proteomes" id="UP000694420">
    <property type="component" value="Unplaced"/>
</dbReference>
<dbReference type="Gene3D" id="3.50.50.60">
    <property type="entry name" value="FAD/NAD(P)-binding domain"/>
    <property type="match status" value="1"/>
</dbReference>
<dbReference type="GO" id="GO:0016126">
    <property type="term" value="P:sterol biosynthetic process"/>
    <property type="evidence" value="ECO:0007669"/>
    <property type="project" value="UniProtKB-UniRule"/>
</dbReference>
<evidence type="ECO:0000256" key="1">
    <source>
        <dbReference type="RuleBase" id="RU367121"/>
    </source>
</evidence>
<keyword evidence="2" id="KW-0812">Transmembrane</keyword>
<dbReference type="UniPathway" id="UPA00767">
    <property type="reaction ID" value="UER00752"/>
</dbReference>
<protein>
    <recommendedName>
        <fullName evidence="1">Squalene monooxygenase</fullName>
        <ecNumber evidence="1">1.14.14.17</ecNumber>
    </recommendedName>
</protein>
<evidence type="ECO:0000313" key="5">
    <source>
        <dbReference type="Proteomes" id="UP000694420"/>
    </source>
</evidence>
<feature type="transmembrane region" description="Helical" evidence="2">
    <location>
        <begin position="60"/>
        <end position="80"/>
    </location>
</feature>
<dbReference type="Pfam" id="PF01494">
    <property type="entry name" value="FAD_binding_3"/>
    <property type="match status" value="1"/>
</dbReference>
<comment type="catalytic activity">
    <reaction evidence="1">
        <text>squalene + reduced [NADPH--hemoprotein reductase] + O2 = (S)-2,3-epoxysqualene + oxidized [NADPH--hemoprotein reductase] + H2O + H(+)</text>
        <dbReference type="Rhea" id="RHEA:25282"/>
        <dbReference type="Rhea" id="RHEA-COMP:11964"/>
        <dbReference type="Rhea" id="RHEA-COMP:11965"/>
        <dbReference type="ChEBI" id="CHEBI:15377"/>
        <dbReference type="ChEBI" id="CHEBI:15378"/>
        <dbReference type="ChEBI" id="CHEBI:15379"/>
        <dbReference type="ChEBI" id="CHEBI:15440"/>
        <dbReference type="ChEBI" id="CHEBI:15441"/>
        <dbReference type="ChEBI" id="CHEBI:57618"/>
        <dbReference type="ChEBI" id="CHEBI:58210"/>
        <dbReference type="EC" id="1.14.14.17"/>
    </reaction>
</comment>
<reference evidence="4" key="2">
    <citation type="submission" date="2025-09" db="UniProtKB">
        <authorList>
            <consortium name="Ensembl"/>
        </authorList>
    </citation>
    <scope>IDENTIFICATION</scope>
</reference>
<feature type="transmembrane region" description="Helical" evidence="2">
    <location>
        <begin position="28"/>
        <end position="48"/>
    </location>
</feature>
<keyword evidence="2" id="KW-1133">Transmembrane helix</keyword>
<feature type="domain" description="FAD-binding" evidence="3">
    <location>
        <begin position="124"/>
        <end position="193"/>
    </location>
</feature>
<dbReference type="PANTHER" id="PTHR10835:SF0">
    <property type="entry name" value="SQUALENE MONOOXYGENASE"/>
    <property type="match status" value="1"/>
</dbReference>
<keyword evidence="1" id="KW-0285">Flavoprotein</keyword>
<dbReference type="PANTHER" id="PTHR10835">
    <property type="entry name" value="SQUALENE MONOOXYGENASE"/>
    <property type="match status" value="1"/>
</dbReference>
<accession>A0A8C6ZNP3</accession>
<organism evidence="4 5">
    <name type="scientific">Nothoprocta perdicaria</name>
    <name type="common">Chilean tinamou</name>
    <name type="synonym">Crypturus perdicarius</name>
    <dbReference type="NCBI Taxonomy" id="30464"/>
    <lineage>
        <taxon>Eukaryota</taxon>
        <taxon>Metazoa</taxon>
        <taxon>Chordata</taxon>
        <taxon>Craniata</taxon>
        <taxon>Vertebrata</taxon>
        <taxon>Euteleostomi</taxon>
        <taxon>Archelosauria</taxon>
        <taxon>Archosauria</taxon>
        <taxon>Dinosauria</taxon>
        <taxon>Saurischia</taxon>
        <taxon>Theropoda</taxon>
        <taxon>Coelurosauria</taxon>
        <taxon>Aves</taxon>
        <taxon>Palaeognathae</taxon>
        <taxon>Tinamiformes</taxon>
        <taxon>Tinamidae</taxon>
        <taxon>Nothoprocta</taxon>
    </lineage>
</organism>
<dbReference type="Ensembl" id="ENSNPET00000018914.1">
    <property type="protein sequence ID" value="ENSNPEP00000018442.1"/>
    <property type="gene ID" value="ENSNPEG00000013743.1"/>
</dbReference>
<dbReference type="GO" id="GO:0071949">
    <property type="term" value="F:FAD binding"/>
    <property type="evidence" value="ECO:0007669"/>
    <property type="project" value="InterPro"/>
</dbReference>
<comment type="function">
    <text evidence="1">Catalyzes the stereospecific oxidation of squalene to (S)-2,3-epoxysqualene, and is considered to be a rate-limiting enzyme in steroid biosynthesis.</text>
</comment>
<comment type="cofactor">
    <cofactor evidence="1">
        <name>FAD</name>
        <dbReference type="ChEBI" id="CHEBI:57692"/>
    </cofactor>
</comment>
<dbReference type="GO" id="GO:0004506">
    <property type="term" value="F:squalene monooxygenase activity"/>
    <property type="evidence" value="ECO:0007669"/>
    <property type="project" value="UniProtKB-UniRule"/>
</dbReference>
<comment type="subcellular location">
    <subcellularLocation>
        <location evidence="1">Endoplasmic reticulum membrane</location>
        <topology evidence="1">Peripheral membrane protein</topology>
    </subcellularLocation>
</comment>
<reference evidence="4" key="1">
    <citation type="submission" date="2025-08" db="UniProtKB">
        <authorList>
            <consortium name="Ensembl"/>
        </authorList>
    </citation>
    <scope>IDENTIFICATION</scope>
</reference>
<evidence type="ECO:0000256" key="2">
    <source>
        <dbReference type="SAM" id="Phobius"/>
    </source>
</evidence>
<keyword evidence="1" id="KW-0274">FAD</keyword>
<dbReference type="InterPro" id="IPR040125">
    <property type="entry name" value="Squalene_monox"/>
</dbReference>
<sequence length="221" mass="24759">MWTFLGIASFIYVYKKCGDLMTYANKEVLLSVLLFFSLGLLLSHRYRFRGPKQRQQRQRSHLGVLSDVLAALPLVGFFWAKPSPAAQRLQQPPSPKGRREVNFSELHMTETATNTTLSPQYDPEIIIVGSGVLGSSLATVLSRDGRKVTVIERDLKEPDRIVGELLQPGGFNALKDLGLEGKCISSADTSVTQRLGQSISYLQKACLQRKQKKIQYLLYLN</sequence>
<keyword evidence="1" id="KW-0256">Endoplasmic reticulum</keyword>
<dbReference type="InterPro" id="IPR002938">
    <property type="entry name" value="FAD-bd"/>
</dbReference>
<dbReference type="GO" id="GO:0005789">
    <property type="term" value="C:endoplasmic reticulum membrane"/>
    <property type="evidence" value="ECO:0007669"/>
    <property type="project" value="UniProtKB-SubCell"/>
</dbReference>
<dbReference type="GO" id="GO:0008203">
    <property type="term" value="P:cholesterol metabolic process"/>
    <property type="evidence" value="ECO:0007669"/>
    <property type="project" value="TreeGrafter"/>
</dbReference>
<dbReference type="AlphaFoldDB" id="A0A8C6ZNP3"/>
<comment type="similarity">
    <text evidence="1">Belongs to the squalene monooxygenase family.</text>
</comment>
<keyword evidence="5" id="KW-1185">Reference proteome</keyword>
<keyword evidence="1 2" id="KW-0472">Membrane</keyword>
<dbReference type="InterPro" id="IPR036188">
    <property type="entry name" value="FAD/NAD-bd_sf"/>
</dbReference>
<evidence type="ECO:0000313" key="4">
    <source>
        <dbReference type="Ensembl" id="ENSNPEP00000018442.1"/>
    </source>
</evidence>
<proteinExistence type="inferred from homology"/>
<dbReference type="SUPFAM" id="SSF51905">
    <property type="entry name" value="FAD/NAD(P)-binding domain"/>
    <property type="match status" value="1"/>
</dbReference>
<evidence type="ECO:0000259" key="3">
    <source>
        <dbReference type="Pfam" id="PF01494"/>
    </source>
</evidence>
<keyword evidence="1" id="KW-0560">Oxidoreductase</keyword>